<sequence length="617" mass="72554">MELKYVWTKDFRVFKDFGVNLCHSGTDYFNYNGEKFEVLTKEKPVLHFGKNITSINAIAGKNGCGKSSLSELLIRSIATYNNSGATFNRPFDGILCIGNFIFYQKDLLGVNAEVLEQEGYKVLAFEQSPLFEHIAHEWRENSDQVGFVYYSNVIDLSSGNLDEFNLKNISTERYLTDDIHYGPSNTYRHDLRIRQEHRGDEVSDIEAFYIEENYHYTKFVLNFPDFFPFKEPRYFTVELHYSGTNRYLSGGKYQSVEHNIFDQLYYEYNKKVDSELDVDIVLFKELQFKLYKLNLSRILIPDEKYDDELISEFVLNNSSNDFEEKQSILDLTETFSRILEKAKYNHKYHPSYTRSNNEKSTDWRFYMMDVFYVDNDPETKELLNNHITKEEELLKYGYSFRKRCNNYYLGDGLSSGEKSFYSLFSRLYRVVKENQIDEEGKKNSLIIFIDEAEIGFHPEWKKHSLKWLVEFFNKEFVDVTVQLILTTHSPYFLSDLHNDNVILLKKDEKGVTNIEDISKKRIFAANIHELLAESFFLEDGLIGNYAKDKIERLISFLNNPDKPSEYNETTAQELIDIIGEPLIKDMLQAKYNGNFRSDDDIEAQIAELQSILKNRKQ</sequence>
<dbReference type="Gene3D" id="3.40.50.300">
    <property type="entry name" value="P-loop containing nucleotide triphosphate hydrolases"/>
    <property type="match status" value="1"/>
</dbReference>
<dbReference type="PANTHER" id="PTHR43581">
    <property type="entry name" value="ATP/GTP PHOSPHATASE"/>
    <property type="match status" value="1"/>
</dbReference>
<reference evidence="2 3" key="1">
    <citation type="submission" date="2014-09" db="EMBL/GenBank/DDBJ databases">
        <title>Draft Genome Sequence of Draconibacterium sp. JN14CK-3.</title>
        <authorList>
            <person name="Dong C."/>
            <person name="Lai Q."/>
            <person name="Shao Z."/>
        </authorList>
    </citation>
    <scope>NUCLEOTIDE SEQUENCE [LARGE SCALE GENOMIC DNA]</scope>
    <source>
        <strain evidence="2 3">JN14CK-3</strain>
    </source>
</reference>
<dbReference type="STRING" id="1544798.LH29_01735"/>
<evidence type="ECO:0000259" key="1">
    <source>
        <dbReference type="Pfam" id="PF13175"/>
    </source>
</evidence>
<dbReference type="RefSeq" id="WP_045025820.1">
    <property type="nucleotide sequence ID" value="NZ_JRHC01000001.1"/>
</dbReference>
<gene>
    <name evidence="2" type="ORF">LH29_01735</name>
</gene>
<dbReference type="InterPro" id="IPR027417">
    <property type="entry name" value="P-loop_NTPase"/>
</dbReference>
<comment type="caution">
    <text evidence="2">The sequence shown here is derived from an EMBL/GenBank/DDBJ whole genome shotgun (WGS) entry which is preliminary data.</text>
</comment>
<dbReference type="OrthoDB" id="997844at2"/>
<dbReference type="SUPFAM" id="SSF52540">
    <property type="entry name" value="P-loop containing nucleoside triphosphate hydrolases"/>
    <property type="match status" value="1"/>
</dbReference>
<protein>
    <recommendedName>
        <fullName evidence="1">Endonuclease GajA/Old nuclease/RecF-like AAA domain-containing protein</fullName>
    </recommendedName>
</protein>
<evidence type="ECO:0000313" key="2">
    <source>
        <dbReference type="EMBL" id="KJF44263.1"/>
    </source>
</evidence>
<proteinExistence type="predicted"/>
<dbReference type="PATRIC" id="fig|1544798.3.peg.363"/>
<organism evidence="2 3">
    <name type="scientific">Draconibacterium sediminis</name>
    <dbReference type="NCBI Taxonomy" id="1544798"/>
    <lineage>
        <taxon>Bacteria</taxon>
        <taxon>Pseudomonadati</taxon>
        <taxon>Bacteroidota</taxon>
        <taxon>Bacteroidia</taxon>
        <taxon>Marinilabiliales</taxon>
        <taxon>Prolixibacteraceae</taxon>
        <taxon>Draconibacterium</taxon>
    </lineage>
</organism>
<accession>A0A0D8JEK8</accession>
<feature type="domain" description="Endonuclease GajA/Old nuclease/RecF-like AAA" evidence="1">
    <location>
        <begin position="51"/>
        <end position="492"/>
    </location>
</feature>
<dbReference type="AlphaFoldDB" id="A0A0D8JEK8"/>
<dbReference type="Pfam" id="PF13175">
    <property type="entry name" value="AAA_15"/>
    <property type="match status" value="1"/>
</dbReference>
<dbReference type="InterPro" id="IPR051396">
    <property type="entry name" value="Bact_Antivir_Def_Nuclease"/>
</dbReference>
<keyword evidence="3" id="KW-1185">Reference proteome</keyword>
<evidence type="ECO:0000313" key="3">
    <source>
        <dbReference type="Proteomes" id="UP000032544"/>
    </source>
</evidence>
<dbReference type="PANTHER" id="PTHR43581:SF4">
    <property type="entry name" value="ATP_GTP PHOSPHATASE"/>
    <property type="match status" value="1"/>
</dbReference>
<name>A0A0D8JEK8_9BACT</name>
<dbReference type="Proteomes" id="UP000032544">
    <property type="component" value="Unassembled WGS sequence"/>
</dbReference>
<dbReference type="EMBL" id="JRHC01000001">
    <property type="protein sequence ID" value="KJF44263.1"/>
    <property type="molecule type" value="Genomic_DNA"/>
</dbReference>
<dbReference type="InterPro" id="IPR041685">
    <property type="entry name" value="AAA_GajA/Old/RecF-like"/>
</dbReference>